<accession>A0ACC1HNQ1</accession>
<comment type="caution">
    <text evidence="1">The sequence shown here is derived from an EMBL/GenBank/DDBJ whole genome shotgun (WGS) entry which is preliminary data.</text>
</comment>
<dbReference type="Proteomes" id="UP001145114">
    <property type="component" value="Unassembled WGS sequence"/>
</dbReference>
<evidence type="ECO:0000313" key="2">
    <source>
        <dbReference type="Proteomes" id="UP001145114"/>
    </source>
</evidence>
<dbReference type="EMBL" id="JAMZIH010001503">
    <property type="protein sequence ID" value="KAJ1678134.1"/>
    <property type="molecule type" value="Genomic_DNA"/>
</dbReference>
<proteinExistence type="predicted"/>
<feature type="non-terminal residue" evidence="1">
    <location>
        <position position="291"/>
    </location>
</feature>
<name>A0ACC1HNQ1_9FUNG</name>
<evidence type="ECO:0000313" key="1">
    <source>
        <dbReference type="EMBL" id="KAJ1678134.1"/>
    </source>
</evidence>
<protein>
    <submittedName>
        <fullName evidence="1">Uncharacterized protein</fullName>
    </submittedName>
</protein>
<organism evidence="1 2">
    <name type="scientific">Spiromyces aspiralis</name>
    <dbReference type="NCBI Taxonomy" id="68401"/>
    <lineage>
        <taxon>Eukaryota</taxon>
        <taxon>Fungi</taxon>
        <taxon>Fungi incertae sedis</taxon>
        <taxon>Zoopagomycota</taxon>
        <taxon>Kickxellomycotina</taxon>
        <taxon>Kickxellomycetes</taxon>
        <taxon>Kickxellales</taxon>
        <taxon>Kickxellaceae</taxon>
        <taxon>Spiromyces</taxon>
    </lineage>
</organism>
<sequence>MDHNNEFASPADSSSLADYVYRKLIYQAGVDFESRPMLIFAACNLPDPKVISYNHIFELVVGRLDEYCECDYTVVFFASEATHQPGWRWMIDAYRRLDYKYKKNLKALYVVHPYWWTKLLFNIMGRIISPKFFRKIVWVETLSQLSTLVPIDQIDIPDKVRAFDVSLESMDASKRIRPVINPEDHPRQHHCPNSNNGEAENRVFGTSVYRLMRQETGTVRLHSVVVHLIRSIFHRGLRYEGIFRRSPSSVQLKESRKQYNRGVMVDMSDKSINLPAVLLKLLFNELSQPMF</sequence>
<reference evidence="1" key="1">
    <citation type="submission" date="2022-06" db="EMBL/GenBank/DDBJ databases">
        <title>Phylogenomic reconstructions and comparative analyses of Kickxellomycotina fungi.</title>
        <authorList>
            <person name="Reynolds N.K."/>
            <person name="Stajich J.E."/>
            <person name="Barry K."/>
            <person name="Grigoriev I.V."/>
            <person name="Crous P."/>
            <person name="Smith M.E."/>
        </authorList>
    </citation>
    <scope>NUCLEOTIDE SEQUENCE</scope>
    <source>
        <strain evidence="1">RSA 2271</strain>
    </source>
</reference>
<keyword evidence="2" id="KW-1185">Reference proteome</keyword>
<gene>
    <name evidence="1" type="ORF">EV182_004701</name>
</gene>